<keyword evidence="3" id="KW-1185">Reference proteome</keyword>
<protein>
    <submittedName>
        <fullName evidence="2">Uncharacterized protein</fullName>
    </submittedName>
</protein>
<evidence type="ECO:0000313" key="2">
    <source>
        <dbReference type="EMBL" id="AKU99349.1"/>
    </source>
</evidence>
<feature type="region of interest" description="Disordered" evidence="1">
    <location>
        <begin position="1"/>
        <end position="23"/>
    </location>
</feature>
<evidence type="ECO:0000313" key="3">
    <source>
        <dbReference type="Proteomes" id="UP000064967"/>
    </source>
</evidence>
<reference evidence="2 3" key="1">
    <citation type="submission" date="2015-08" db="EMBL/GenBank/DDBJ databases">
        <authorList>
            <person name="Babu N.S."/>
            <person name="Beckwith C.J."/>
            <person name="Beseler K.G."/>
            <person name="Brison A."/>
            <person name="Carone J.V."/>
            <person name="Caskin T.P."/>
            <person name="Diamond M."/>
            <person name="Durham M.E."/>
            <person name="Foxe J.M."/>
            <person name="Go M."/>
            <person name="Henderson B.A."/>
            <person name="Jones I.B."/>
            <person name="McGettigan J.A."/>
            <person name="Micheletti S.J."/>
            <person name="Nasrallah M.E."/>
            <person name="Ortiz D."/>
            <person name="Piller C.R."/>
            <person name="Privatt S.R."/>
            <person name="Schneider S.L."/>
            <person name="Sharp S."/>
            <person name="Smith T.C."/>
            <person name="Stanton J.D."/>
            <person name="Ullery H.E."/>
            <person name="Wilson R.J."/>
            <person name="Serrano M.G."/>
            <person name="Buck G."/>
            <person name="Lee V."/>
            <person name="Wang Y."/>
            <person name="Carvalho R."/>
            <person name="Voegtly L."/>
            <person name="Shi R."/>
            <person name="Duckworth R."/>
            <person name="Johnson A."/>
            <person name="Loviza R."/>
            <person name="Walstead R."/>
            <person name="Shah Z."/>
            <person name="Kiflezghi M."/>
            <person name="Wade K."/>
            <person name="Ball S.L."/>
            <person name="Bradley K.W."/>
            <person name="Asai D.J."/>
            <person name="Bowman C.A."/>
            <person name="Russell D.A."/>
            <person name="Pope W.H."/>
            <person name="Jacobs-Sera D."/>
            <person name="Hendrix R.W."/>
            <person name="Hatfull G.F."/>
        </authorList>
    </citation>
    <scope>NUCLEOTIDE SEQUENCE [LARGE SCALE GENOMIC DNA]</scope>
    <source>
        <strain evidence="2 3">DSM 27648</strain>
    </source>
</reference>
<dbReference type="KEGG" id="llu:AKJ09_06013"/>
<dbReference type="AlphaFoldDB" id="A0A0K1Q1V4"/>
<gene>
    <name evidence="2" type="ORF">AKJ09_06013</name>
</gene>
<accession>A0A0K1Q1V4</accession>
<dbReference type="STRING" id="1391654.AKJ09_06013"/>
<sequence>MQDVHRVVTRRKETRRQPENRGRMAPIQKLFRDALAFACTKHEPGIVLRSGCVFSGDLQRSRAGRVGRIRIRQGPRERSHQPRI</sequence>
<evidence type="ECO:0000256" key="1">
    <source>
        <dbReference type="SAM" id="MobiDB-lite"/>
    </source>
</evidence>
<name>A0A0K1Q1V4_9BACT</name>
<organism evidence="2 3">
    <name type="scientific">Labilithrix luteola</name>
    <dbReference type="NCBI Taxonomy" id="1391654"/>
    <lineage>
        <taxon>Bacteria</taxon>
        <taxon>Pseudomonadati</taxon>
        <taxon>Myxococcota</taxon>
        <taxon>Polyangia</taxon>
        <taxon>Polyangiales</taxon>
        <taxon>Labilitrichaceae</taxon>
        <taxon>Labilithrix</taxon>
    </lineage>
</organism>
<proteinExistence type="predicted"/>
<dbReference type="Proteomes" id="UP000064967">
    <property type="component" value="Chromosome"/>
</dbReference>
<dbReference type="EMBL" id="CP012333">
    <property type="protein sequence ID" value="AKU99349.1"/>
    <property type="molecule type" value="Genomic_DNA"/>
</dbReference>